<reference evidence="2 3" key="1">
    <citation type="journal article" date="2018" name="Syst. Appl. Microbiol.">
        <title>Abditibacterium utsteinense sp. nov., the first cultivated member of candidate phylum FBP, isolated from ice-free Antarctic soil samples.</title>
        <authorList>
            <person name="Tahon G."/>
            <person name="Tytgat B."/>
            <person name="Lebbe L."/>
            <person name="Carlier A."/>
            <person name="Willems A."/>
        </authorList>
    </citation>
    <scope>NUCLEOTIDE SEQUENCE [LARGE SCALE GENOMIC DNA]</scope>
    <source>
        <strain evidence="2 3">LMG 29911</strain>
    </source>
</reference>
<accession>A0A2S8SWL3</accession>
<evidence type="ECO:0000313" key="3">
    <source>
        <dbReference type="Proteomes" id="UP000237684"/>
    </source>
</evidence>
<organism evidence="2 3">
    <name type="scientific">Abditibacterium utsteinense</name>
    <dbReference type="NCBI Taxonomy" id="1960156"/>
    <lineage>
        <taxon>Bacteria</taxon>
        <taxon>Pseudomonadati</taxon>
        <taxon>Abditibacteriota</taxon>
        <taxon>Abditibacteriia</taxon>
        <taxon>Abditibacteriales</taxon>
        <taxon>Abditibacteriaceae</taxon>
        <taxon>Abditibacterium</taxon>
    </lineage>
</organism>
<proteinExistence type="predicted"/>
<dbReference type="EMBL" id="NIGF01000002">
    <property type="protein sequence ID" value="PQV65188.1"/>
    <property type="molecule type" value="Genomic_DNA"/>
</dbReference>
<name>A0A2S8SWL3_9BACT</name>
<comment type="caution">
    <text evidence="2">The sequence shown here is derived from an EMBL/GenBank/DDBJ whole genome shotgun (WGS) entry which is preliminary data.</text>
</comment>
<gene>
    <name evidence="2" type="ORF">B1R32_102197</name>
</gene>
<evidence type="ECO:0000256" key="1">
    <source>
        <dbReference type="SAM" id="MobiDB-lite"/>
    </source>
</evidence>
<keyword evidence="3" id="KW-1185">Reference proteome</keyword>
<protein>
    <submittedName>
        <fullName evidence="2">Uncharacterized protein</fullName>
    </submittedName>
</protein>
<dbReference type="InParanoid" id="A0A2S8SWL3"/>
<dbReference type="RefSeq" id="WP_105482514.1">
    <property type="nucleotide sequence ID" value="NZ_NIGF01000002.1"/>
</dbReference>
<feature type="region of interest" description="Disordered" evidence="1">
    <location>
        <begin position="128"/>
        <end position="158"/>
    </location>
</feature>
<dbReference type="AlphaFoldDB" id="A0A2S8SWL3"/>
<dbReference type="Proteomes" id="UP000237684">
    <property type="component" value="Unassembled WGS sequence"/>
</dbReference>
<sequence length="158" mass="17771">MRIEDKQDEFPPDIRAAFDEYSLPRPSPTFEAHFWTRLEARRTRYRGVTGFCRRMLEIEIEGVMVWRLAASTLSGGASCALLLMLALGFASPKEAPLAPAPLPRNHETLPAMGAFAFYNRQWEDDFFSQPQPKPAPQRAKSTKNGGDFSWNGSNAHLA</sequence>
<evidence type="ECO:0000313" key="2">
    <source>
        <dbReference type="EMBL" id="PQV65188.1"/>
    </source>
</evidence>